<dbReference type="Proteomes" id="UP000820818">
    <property type="component" value="Linkage Group LG3"/>
</dbReference>
<evidence type="ECO:0000313" key="2">
    <source>
        <dbReference type="EMBL" id="KAI9562192.1"/>
    </source>
</evidence>
<protein>
    <recommendedName>
        <fullName evidence="4">UBZ4-type domain-containing protein</fullName>
    </recommendedName>
</protein>
<reference evidence="2 3" key="1">
    <citation type="submission" date="2022-05" db="EMBL/GenBank/DDBJ databases">
        <title>A multi-omics perspective on studying reproductive biology in Daphnia sinensis.</title>
        <authorList>
            <person name="Jia J."/>
        </authorList>
    </citation>
    <scope>NUCLEOTIDE SEQUENCE [LARGE SCALE GENOMIC DNA]</scope>
    <source>
        <strain evidence="2 3">WSL</strain>
    </source>
</reference>
<proteinExistence type="predicted"/>
<gene>
    <name evidence="2" type="ORF">GHT06_013157</name>
</gene>
<feature type="region of interest" description="Disordered" evidence="1">
    <location>
        <begin position="504"/>
        <end position="541"/>
    </location>
</feature>
<accession>A0AAD5KZL9</accession>
<sequence length="541" mass="61049">MARYIAEDKKFMKTLQSSTEEEEINRRLKAAGLYDHEDTYEARRQLDEVLQKSKEESVNRTKVDLASWQASTSFENAFNIVDDDEDIVTEPSPPVSTFAKNNGRKPPQWKPLSDDEHEDEDLSANIERKAADPLEGTSNSVTRNHINLQKGKPVEAKKLVLAAKESYGSKMVSAALKKDEENKTQNPTRLLRPKRGDLIITPDELSDVEDVQQIEPLNVDISGRSPKDEETTRKGFNSEDDDFATWPVPKSNQNRGKSDSHGSGLKMKIGTMRALCNKYSEMLNKIEKMTASPLPEKFDFDNRGPYQQLIENEEKSKIDRSSCPRPMKWGKPIILTVSNNKRRRQMFKKSPTHDTSLPVDTKIDHRDEIICDSPPASTSTANLYVPPTSPVFESSASRKRLGGSKEITEIGIEIARKSPVDAIQDSSFQECPICGKSFPLSVIETHADGCINNLEEDHTRPRSERIAARSVKSRNGWHDNSQWGRGLEPTVGRSTSFKLETDDVERMFDSDSDSDFEITNGSGAKRNQRKTEGSKVKKRRF</sequence>
<feature type="compositionally biased region" description="Basic and acidic residues" evidence="1">
    <location>
        <begin position="225"/>
        <end position="237"/>
    </location>
</feature>
<dbReference type="EMBL" id="WJBH02000003">
    <property type="protein sequence ID" value="KAI9562192.1"/>
    <property type="molecule type" value="Genomic_DNA"/>
</dbReference>
<evidence type="ECO:0000313" key="3">
    <source>
        <dbReference type="Proteomes" id="UP000820818"/>
    </source>
</evidence>
<organism evidence="2 3">
    <name type="scientific">Daphnia sinensis</name>
    <dbReference type="NCBI Taxonomy" id="1820382"/>
    <lineage>
        <taxon>Eukaryota</taxon>
        <taxon>Metazoa</taxon>
        <taxon>Ecdysozoa</taxon>
        <taxon>Arthropoda</taxon>
        <taxon>Crustacea</taxon>
        <taxon>Branchiopoda</taxon>
        <taxon>Diplostraca</taxon>
        <taxon>Cladocera</taxon>
        <taxon>Anomopoda</taxon>
        <taxon>Daphniidae</taxon>
        <taxon>Daphnia</taxon>
        <taxon>Daphnia similis group</taxon>
    </lineage>
</organism>
<feature type="compositionally biased region" description="Polar residues" evidence="1">
    <location>
        <begin position="136"/>
        <end position="147"/>
    </location>
</feature>
<dbReference type="Gene3D" id="3.30.160.60">
    <property type="entry name" value="Classic Zinc Finger"/>
    <property type="match status" value="1"/>
</dbReference>
<feature type="region of interest" description="Disordered" evidence="1">
    <location>
        <begin position="457"/>
        <end position="489"/>
    </location>
</feature>
<keyword evidence="3" id="KW-1185">Reference proteome</keyword>
<comment type="caution">
    <text evidence="2">The sequence shown here is derived from an EMBL/GenBank/DDBJ whole genome shotgun (WGS) entry which is preliminary data.</text>
</comment>
<feature type="region of interest" description="Disordered" evidence="1">
    <location>
        <begin position="85"/>
        <end position="153"/>
    </location>
</feature>
<name>A0AAD5KZL9_9CRUS</name>
<dbReference type="AlphaFoldDB" id="A0AAD5KZL9"/>
<feature type="compositionally biased region" description="Basic and acidic residues" evidence="1">
    <location>
        <begin position="457"/>
        <end position="467"/>
    </location>
</feature>
<evidence type="ECO:0008006" key="4">
    <source>
        <dbReference type="Google" id="ProtNLM"/>
    </source>
</evidence>
<feature type="region of interest" description="Disordered" evidence="1">
    <location>
        <begin position="220"/>
        <end position="265"/>
    </location>
</feature>
<evidence type="ECO:0000256" key="1">
    <source>
        <dbReference type="SAM" id="MobiDB-lite"/>
    </source>
</evidence>